<dbReference type="GO" id="GO:0051539">
    <property type="term" value="F:4 iron, 4 sulfur cluster binding"/>
    <property type="evidence" value="ECO:0007669"/>
    <property type="project" value="UniProtKB-KW"/>
</dbReference>
<dbReference type="GO" id="GO:0003994">
    <property type="term" value="F:aconitate hydratase activity"/>
    <property type="evidence" value="ECO:0007669"/>
    <property type="project" value="UniProtKB-EC"/>
</dbReference>
<dbReference type="PANTHER" id="PTHR11670">
    <property type="entry name" value="ACONITASE/IRON-RESPONSIVE ELEMENT FAMILY MEMBER"/>
    <property type="match status" value="1"/>
</dbReference>
<dbReference type="InterPro" id="IPR006249">
    <property type="entry name" value="Aconitase/IRP2"/>
</dbReference>
<keyword evidence="6 9" id="KW-0456">Lyase</keyword>
<keyword evidence="6" id="KW-0004">4Fe-4S</keyword>
<dbReference type="InterPro" id="IPR036008">
    <property type="entry name" value="Aconitase_4Fe-4S_dom"/>
</dbReference>
<feature type="domain" description="Aconitase A/isopropylmalate dehydratase small subunit swivel" evidence="8">
    <location>
        <begin position="661"/>
        <end position="790"/>
    </location>
</feature>
<proteinExistence type="inferred from homology"/>
<dbReference type="RefSeq" id="WP_301342501.1">
    <property type="nucleotide sequence ID" value="NZ_JAQJJC010000002.1"/>
</dbReference>
<evidence type="ECO:0000256" key="5">
    <source>
        <dbReference type="ARBA" id="ARBA00023014"/>
    </source>
</evidence>
<evidence type="ECO:0000256" key="1">
    <source>
        <dbReference type="ARBA" id="ARBA00001966"/>
    </source>
</evidence>
<keyword evidence="3" id="KW-0479">Metal-binding</keyword>
<dbReference type="AlphaFoldDB" id="A0AAW7Q3H5"/>
<keyword evidence="4 6" id="KW-0408">Iron</keyword>
<comment type="catalytic activity">
    <reaction evidence="6">
        <text>citrate = D-threo-isocitrate</text>
        <dbReference type="Rhea" id="RHEA:10336"/>
        <dbReference type="ChEBI" id="CHEBI:15562"/>
        <dbReference type="ChEBI" id="CHEBI:16947"/>
        <dbReference type="EC" id="4.2.1.3"/>
    </reaction>
</comment>
<reference evidence="9" key="1">
    <citation type="journal article" date="2023" name="Microorganisms">
        <title>Genomic Characterization of Arcobacter butzleri Strains Isolated from Various Sources in Lithuania.</title>
        <authorList>
            <person name="Uljanovas D."/>
            <person name="Golz G."/>
            <person name="Fleischmann S."/>
            <person name="Kudirkiene E."/>
            <person name="Kasetiene N."/>
            <person name="Grineviciene A."/>
            <person name="Tamuleviciene E."/>
            <person name="Aksomaitiene J."/>
            <person name="Alter T."/>
            <person name="Malakauskas M."/>
        </authorList>
    </citation>
    <scope>NUCLEOTIDE SEQUENCE</scope>
    <source>
        <strain evidence="9">W48</strain>
    </source>
</reference>
<reference evidence="9" key="2">
    <citation type="submission" date="2023-01" db="EMBL/GenBank/DDBJ databases">
        <authorList>
            <person name="Uljanovas D."/>
        </authorList>
    </citation>
    <scope>NUCLEOTIDE SEQUENCE</scope>
    <source>
        <strain evidence="9">W48</strain>
    </source>
</reference>
<evidence type="ECO:0000313" key="10">
    <source>
        <dbReference type="Proteomes" id="UP001170713"/>
    </source>
</evidence>
<evidence type="ECO:0000259" key="7">
    <source>
        <dbReference type="Pfam" id="PF00330"/>
    </source>
</evidence>
<dbReference type="SUPFAM" id="SSF53732">
    <property type="entry name" value="Aconitase iron-sulfur domain"/>
    <property type="match status" value="1"/>
</dbReference>
<dbReference type="PRINTS" id="PR00415">
    <property type="entry name" value="ACONITASE"/>
</dbReference>
<dbReference type="InterPro" id="IPR015931">
    <property type="entry name" value="Acnase/IPM_dHydase_lsu_aba_1/3"/>
</dbReference>
<name>A0AAW7Q3H5_9BACT</name>
<feature type="domain" description="Aconitase/3-isopropylmalate dehydratase large subunit alpha/beta/alpha" evidence="7">
    <location>
        <begin position="68"/>
        <end position="534"/>
    </location>
</feature>
<dbReference type="Gene3D" id="3.20.19.10">
    <property type="entry name" value="Aconitase, domain 4"/>
    <property type="match status" value="1"/>
</dbReference>
<dbReference type="NCBIfam" id="TIGR01341">
    <property type="entry name" value="aconitase_1"/>
    <property type="match status" value="1"/>
</dbReference>
<sequence>MTNEKYLKQLDGLDVKYYDVKGAVEDIKAGSFAKLNYTSRVLAENLLRKCPSADLKDSLIQLIEKRTDKDFPWYPSRVICHDILGLTAFVDLAGLREAVAKEGGDPQKVNPVVPTQLIVDHSLAVECGGYDPDAFQKNRDIEDRRNADRFHFINWAKEAFNNVDVIPPGNGIMHQINLEKMSPVVHNIDGIASPDTLVGTDSHTPHVDALGVIAVGVGGLEAENVMLGNPSYMRVPEIIGVEITGTRAAGITATDIALSLTSFLRENNVISAYLEFYGSGIKYLDLGDRATISNMTPEYGASAAMFAIDNRTIDYLKITGREAKQVELVEKYAKANGLWADSLNEATYARTLKFDLSTVTRSLAGPSKPHKLVPTSTLEAEGITKKIEITNDVIPDGAVLIAAITSCTNTSNPRNVVAAGLLAKKANELGLTRKRWVKSSLAPGSKVAELYLKESGLLPELEKLGFGIVGFACTTCNGMSGALDPKLQKEAADSGVYTTAVLSGNRNFDGRIHPFIKEAFLASPPLVIAYAIAGSIRFNIETDVLGKDKNGNDIKLKDIWPSDEEIDAVVNSAVKPEMFGKIYDPMFARNGLGAKKAEPFYKWNTKSTYINKPPYWEDEYMQMPALKNMRPLGVFPDNITTDHLSPSNAILPTSASGEYCIKMGLPIEDLNSYATHRGDHHTASRATLANPKLFNEMVKDENGNVKQGSLTKIMPESKESRMWEAIETYTQRKQPLIIIAGTNYGQGSSRDWAAKGVRLAGVEVLIAESIERIHRTNLVGMGVLPLQFKEGETRHTYAIDGTEVFEIVGDITPRCDLTVVMTRANGEVVKFSVLCRLDTSAEVEVYKNGGILQKFAKDVIASK</sequence>
<evidence type="ECO:0000259" key="8">
    <source>
        <dbReference type="Pfam" id="PF00694"/>
    </source>
</evidence>
<dbReference type="Gene3D" id="6.10.190.10">
    <property type="match status" value="1"/>
</dbReference>
<dbReference type="NCBIfam" id="TIGR02333">
    <property type="entry name" value="2met_isocit_dHY"/>
    <property type="match status" value="1"/>
</dbReference>
<dbReference type="Proteomes" id="UP001170713">
    <property type="component" value="Unassembled WGS sequence"/>
</dbReference>
<comment type="function">
    <text evidence="6">Catalyzes the isomerization of citrate to isocitrate via cis-aconitate.</text>
</comment>
<accession>A0AAW7Q3H5</accession>
<dbReference type="NCBIfam" id="NF006757">
    <property type="entry name" value="PRK09277.1"/>
    <property type="match status" value="1"/>
</dbReference>
<dbReference type="FunFam" id="3.20.19.10:FF:000006">
    <property type="entry name" value="Aconitate hydratase 1"/>
    <property type="match status" value="1"/>
</dbReference>
<evidence type="ECO:0000256" key="3">
    <source>
        <dbReference type="ARBA" id="ARBA00022723"/>
    </source>
</evidence>
<comment type="cofactor">
    <cofactor evidence="1">
        <name>[4Fe-4S] cluster</name>
        <dbReference type="ChEBI" id="CHEBI:49883"/>
    </cofactor>
</comment>
<dbReference type="Pfam" id="PF00330">
    <property type="entry name" value="Aconitase"/>
    <property type="match status" value="1"/>
</dbReference>
<dbReference type="NCBIfam" id="NF009520">
    <property type="entry name" value="PRK12881.1"/>
    <property type="match status" value="1"/>
</dbReference>
<dbReference type="GO" id="GO:0046872">
    <property type="term" value="F:metal ion binding"/>
    <property type="evidence" value="ECO:0007669"/>
    <property type="project" value="UniProtKB-KW"/>
</dbReference>
<dbReference type="EC" id="4.2.1.3" evidence="6"/>
<protein>
    <recommendedName>
        <fullName evidence="6">Aconitate hydratase</fullName>
        <shortName evidence="6">Aconitase</shortName>
        <ecNumber evidence="6">4.2.1.3</ecNumber>
    </recommendedName>
</protein>
<dbReference type="SUPFAM" id="SSF52016">
    <property type="entry name" value="LeuD/IlvD-like"/>
    <property type="match status" value="1"/>
</dbReference>
<dbReference type="Pfam" id="PF00694">
    <property type="entry name" value="Aconitase_C"/>
    <property type="match status" value="1"/>
</dbReference>
<organism evidence="9 10">
    <name type="scientific">Aliarcobacter butzleri</name>
    <dbReference type="NCBI Taxonomy" id="28197"/>
    <lineage>
        <taxon>Bacteria</taxon>
        <taxon>Pseudomonadati</taxon>
        <taxon>Campylobacterota</taxon>
        <taxon>Epsilonproteobacteria</taxon>
        <taxon>Campylobacterales</taxon>
        <taxon>Arcobacteraceae</taxon>
        <taxon>Aliarcobacter</taxon>
    </lineage>
</organism>
<dbReference type="InterPro" id="IPR000573">
    <property type="entry name" value="AconitaseA/IPMdHydase_ssu_swvl"/>
</dbReference>
<dbReference type="EMBL" id="JAQJJC010000002">
    <property type="protein sequence ID" value="MDN5113482.1"/>
    <property type="molecule type" value="Genomic_DNA"/>
</dbReference>
<evidence type="ECO:0000313" key="9">
    <source>
        <dbReference type="EMBL" id="MDN5113482.1"/>
    </source>
</evidence>
<dbReference type="InterPro" id="IPR015928">
    <property type="entry name" value="Aconitase/3IPM_dehydase_swvl"/>
</dbReference>
<dbReference type="Gene3D" id="3.30.499.10">
    <property type="entry name" value="Aconitase, domain 3"/>
    <property type="match status" value="2"/>
</dbReference>
<dbReference type="InterPro" id="IPR001030">
    <property type="entry name" value="Acoase/IPM_deHydtase_lsu_aba"/>
</dbReference>
<dbReference type="GO" id="GO:0019679">
    <property type="term" value="P:propionate metabolic process, methylcitrate cycle"/>
    <property type="evidence" value="ECO:0007669"/>
    <property type="project" value="InterPro"/>
</dbReference>
<comment type="caution">
    <text evidence="9">The sequence shown here is derived from an EMBL/GenBank/DDBJ whole genome shotgun (WGS) entry which is preliminary data.</text>
</comment>
<evidence type="ECO:0000256" key="4">
    <source>
        <dbReference type="ARBA" id="ARBA00023004"/>
    </source>
</evidence>
<gene>
    <name evidence="9" type="primary">acnD</name>
    <name evidence="9" type="ORF">PJV88_02370</name>
</gene>
<evidence type="ECO:0000256" key="6">
    <source>
        <dbReference type="RuleBase" id="RU361275"/>
    </source>
</evidence>
<comment type="similarity">
    <text evidence="2 6">Belongs to the aconitase/IPM isomerase family.</text>
</comment>
<evidence type="ECO:0000256" key="2">
    <source>
        <dbReference type="ARBA" id="ARBA00007185"/>
    </source>
</evidence>
<keyword evidence="5 6" id="KW-0411">Iron-sulfur</keyword>
<dbReference type="InterPro" id="IPR012708">
    <property type="entry name" value="2Me_IsoCit_deHydtase_FeS-dep"/>
</dbReference>